<evidence type="ECO:0000256" key="2">
    <source>
        <dbReference type="SAM" id="Phobius"/>
    </source>
</evidence>
<feature type="transmembrane region" description="Helical" evidence="2">
    <location>
        <begin position="169"/>
        <end position="201"/>
    </location>
</feature>
<feature type="compositionally biased region" description="Polar residues" evidence="1">
    <location>
        <begin position="95"/>
        <end position="104"/>
    </location>
</feature>
<feature type="region of interest" description="Disordered" evidence="1">
    <location>
        <begin position="1"/>
        <end position="30"/>
    </location>
</feature>
<dbReference type="EMBL" id="JBBWWR010000005">
    <property type="protein sequence ID" value="KAK8967486.1"/>
    <property type="molecule type" value="Genomic_DNA"/>
</dbReference>
<proteinExistence type="predicted"/>
<evidence type="ECO:0000313" key="4">
    <source>
        <dbReference type="Proteomes" id="UP001412067"/>
    </source>
</evidence>
<evidence type="ECO:0000313" key="3">
    <source>
        <dbReference type="EMBL" id="KAK8967486.1"/>
    </source>
</evidence>
<evidence type="ECO:0000256" key="1">
    <source>
        <dbReference type="SAM" id="MobiDB-lite"/>
    </source>
</evidence>
<feature type="region of interest" description="Disordered" evidence="1">
    <location>
        <begin position="73"/>
        <end position="110"/>
    </location>
</feature>
<keyword evidence="2" id="KW-0812">Transmembrane</keyword>
<sequence length="203" mass="21793">MAAEIPFNAPDPAAPNGHLTAGASTEAGDPGYSELNACWIQLPLSPVSVSATPPSKETKSSAAYEGICQSKLRSGENCPRRRPVANGQPRRSPRTAANISAPSSENKRPIVVADQPYPEGSVSKKPKNVSSTSSLKKLEDVNGSSFFIGDPVPAEEAMHRWPHHYARHVSVYFVIFTCKCFCFISCLSALVVACVCFAHFLCI</sequence>
<organism evidence="3 4">
    <name type="scientific">Platanthera guangdongensis</name>
    <dbReference type="NCBI Taxonomy" id="2320717"/>
    <lineage>
        <taxon>Eukaryota</taxon>
        <taxon>Viridiplantae</taxon>
        <taxon>Streptophyta</taxon>
        <taxon>Embryophyta</taxon>
        <taxon>Tracheophyta</taxon>
        <taxon>Spermatophyta</taxon>
        <taxon>Magnoliopsida</taxon>
        <taxon>Liliopsida</taxon>
        <taxon>Asparagales</taxon>
        <taxon>Orchidaceae</taxon>
        <taxon>Orchidoideae</taxon>
        <taxon>Orchideae</taxon>
        <taxon>Orchidinae</taxon>
        <taxon>Platanthera</taxon>
    </lineage>
</organism>
<keyword evidence="2" id="KW-0472">Membrane</keyword>
<dbReference type="Proteomes" id="UP001412067">
    <property type="component" value="Unassembled WGS sequence"/>
</dbReference>
<gene>
    <name evidence="3" type="ORF">KSP40_PGU009417</name>
</gene>
<feature type="region of interest" description="Disordered" evidence="1">
    <location>
        <begin position="115"/>
        <end position="134"/>
    </location>
</feature>
<accession>A0ABR2MTR1</accession>
<protein>
    <submittedName>
        <fullName evidence="3">Uncharacterized protein</fullName>
    </submittedName>
</protein>
<keyword evidence="4" id="KW-1185">Reference proteome</keyword>
<comment type="caution">
    <text evidence="3">The sequence shown here is derived from an EMBL/GenBank/DDBJ whole genome shotgun (WGS) entry which is preliminary data.</text>
</comment>
<name>A0ABR2MTR1_9ASPA</name>
<reference evidence="3 4" key="1">
    <citation type="journal article" date="2022" name="Nat. Plants">
        <title>Genomes of leafy and leafless Platanthera orchids illuminate the evolution of mycoheterotrophy.</title>
        <authorList>
            <person name="Li M.H."/>
            <person name="Liu K.W."/>
            <person name="Li Z."/>
            <person name="Lu H.C."/>
            <person name="Ye Q.L."/>
            <person name="Zhang D."/>
            <person name="Wang J.Y."/>
            <person name="Li Y.F."/>
            <person name="Zhong Z.M."/>
            <person name="Liu X."/>
            <person name="Yu X."/>
            <person name="Liu D.K."/>
            <person name="Tu X.D."/>
            <person name="Liu B."/>
            <person name="Hao Y."/>
            <person name="Liao X.Y."/>
            <person name="Jiang Y.T."/>
            <person name="Sun W.H."/>
            <person name="Chen J."/>
            <person name="Chen Y.Q."/>
            <person name="Ai Y."/>
            <person name="Zhai J.W."/>
            <person name="Wu S.S."/>
            <person name="Zhou Z."/>
            <person name="Hsiao Y.Y."/>
            <person name="Wu W.L."/>
            <person name="Chen Y.Y."/>
            <person name="Lin Y.F."/>
            <person name="Hsu J.L."/>
            <person name="Li C.Y."/>
            <person name="Wang Z.W."/>
            <person name="Zhao X."/>
            <person name="Zhong W.Y."/>
            <person name="Ma X.K."/>
            <person name="Ma L."/>
            <person name="Huang J."/>
            <person name="Chen G.Z."/>
            <person name="Huang M.Z."/>
            <person name="Huang L."/>
            <person name="Peng D.H."/>
            <person name="Luo Y.B."/>
            <person name="Zou S.Q."/>
            <person name="Chen S.P."/>
            <person name="Lan S."/>
            <person name="Tsai W.C."/>
            <person name="Van de Peer Y."/>
            <person name="Liu Z.J."/>
        </authorList>
    </citation>
    <scope>NUCLEOTIDE SEQUENCE [LARGE SCALE GENOMIC DNA]</scope>
    <source>
        <strain evidence="3">Lor288</strain>
    </source>
</reference>
<keyword evidence="2" id="KW-1133">Transmembrane helix</keyword>